<dbReference type="RefSeq" id="WP_227873392.1">
    <property type="nucleotide sequence ID" value="NZ_BDQK01000009.1"/>
</dbReference>
<keyword evidence="1 4" id="KW-0808">Transferase</keyword>
<feature type="domain" description="N-acetyltransferase" evidence="3">
    <location>
        <begin position="27"/>
        <end position="159"/>
    </location>
</feature>
<protein>
    <submittedName>
        <fullName evidence="4">Acetyltransferase</fullName>
    </submittedName>
</protein>
<keyword evidence="5" id="KW-1185">Reference proteome</keyword>
<dbReference type="GO" id="GO:0016747">
    <property type="term" value="F:acyltransferase activity, transferring groups other than amino-acyl groups"/>
    <property type="evidence" value="ECO:0007669"/>
    <property type="project" value="InterPro"/>
</dbReference>
<dbReference type="EMBL" id="BDQK01000009">
    <property type="protein sequence ID" value="GBF80623.1"/>
    <property type="molecule type" value="Genomic_DNA"/>
</dbReference>
<organism evidence="4 5">
    <name type="scientific">Aphanothece sacrum FPU1</name>
    <dbReference type="NCBI Taxonomy" id="1920663"/>
    <lineage>
        <taxon>Bacteria</taxon>
        <taxon>Bacillati</taxon>
        <taxon>Cyanobacteriota</taxon>
        <taxon>Cyanophyceae</taxon>
        <taxon>Oscillatoriophycideae</taxon>
        <taxon>Chroococcales</taxon>
        <taxon>Aphanothecaceae</taxon>
        <taxon>Aphanothece</taxon>
    </lineage>
</organism>
<dbReference type="Pfam" id="PF00583">
    <property type="entry name" value="Acetyltransf_1"/>
    <property type="match status" value="1"/>
</dbReference>
<sequence>MTYLPEGYSLEMGSSKDKYRLIKYMKLTYQELFPNQLDFSHLNITVERYFTQETPIWWIKFQGKTKQLSTSVACLWMGNAVDQVTGDYYGHIFLIYVTPEHRRLGLATALIHHAQIWAKSRGDRQLGLQVFNINQPALNLYHNLGFVTKSYLMLKPLDN</sequence>
<dbReference type="PANTHER" id="PTHR43420:SF12">
    <property type="entry name" value="N-ACETYLTRANSFERASE DOMAIN-CONTAINING PROTEIN"/>
    <property type="match status" value="1"/>
</dbReference>
<dbReference type="Gene3D" id="3.40.630.30">
    <property type="match status" value="1"/>
</dbReference>
<evidence type="ECO:0000256" key="1">
    <source>
        <dbReference type="ARBA" id="ARBA00022679"/>
    </source>
</evidence>
<name>A0A401IH61_APHSA</name>
<evidence type="ECO:0000313" key="4">
    <source>
        <dbReference type="EMBL" id="GBF80623.1"/>
    </source>
</evidence>
<dbReference type="CDD" id="cd04301">
    <property type="entry name" value="NAT_SF"/>
    <property type="match status" value="1"/>
</dbReference>
<dbReference type="SUPFAM" id="SSF55729">
    <property type="entry name" value="Acyl-CoA N-acyltransferases (Nat)"/>
    <property type="match status" value="1"/>
</dbReference>
<evidence type="ECO:0000259" key="3">
    <source>
        <dbReference type="PROSITE" id="PS51186"/>
    </source>
</evidence>
<dbReference type="InterPro" id="IPR016181">
    <property type="entry name" value="Acyl_CoA_acyltransferase"/>
</dbReference>
<dbReference type="InterPro" id="IPR000182">
    <property type="entry name" value="GNAT_dom"/>
</dbReference>
<evidence type="ECO:0000313" key="5">
    <source>
        <dbReference type="Proteomes" id="UP000287247"/>
    </source>
</evidence>
<dbReference type="Proteomes" id="UP000287247">
    <property type="component" value="Unassembled WGS sequence"/>
</dbReference>
<dbReference type="AlphaFoldDB" id="A0A401IH61"/>
<dbReference type="PROSITE" id="PS51186">
    <property type="entry name" value="GNAT"/>
    <property type="match status" value="1"/>
</dbReference>
<reference evidence="5" key="1">
    <citation type="submission" date="2017-05" db="EMBL/GenBank/DDBJ databases">
        <title>Physiological properties and genetic analysis related to exopolysaccharide production of fresh-water unicellular cyanobacterium Aphanothece sacrum, Suizenji Nori, that has been cultured as a food source in Japan.</title>
        <authorList>
            <person name="Kanesaki Y."/>
            <person name="Yoshikawa S."/>
            <person name="Ohki K."/>
        </authorList>
    </citation>
    <scope>NUCLEOTIDE SEQUENCE [LARGE SCALE GENOMIC DNA]</scope>
    <source>
        <strain evidence="5">FPU1</strain>
    </source>
</reference>
<dbReference type="InterPro" id="IPR050680">
    <property type="entry name" value="YpeA/RimI_acetyltransf"/>
</dbReference>
<dbReference type="PANTHER" id="PTHR43420">
    <property type="entry name" value="ACETYLTRANSFERASE"/>
    <property type="match status" value="1"/>
</dbReference>
<evidence type="ECO:0000256" key="2">
    <source>
        <dbReference type="ARBA" id="ARBA00023315"/>
    </source>
</evidence>
<gene>
    <name evidence="4" type="ORF">AsFPU1_2027</name>
</gene>
<comment type="caution">
    <text evidence="4">The sequence shown here is derived from an EMBL/GenBank/DDBJ whole genome shotgun (WGS) entry which is preliminary data.</text>
</comment>
<keyword evidence="2" id="KW-0012">Acyltransferase</keyword>
<proteinExistence type="predicted"/>
<accession>A0A401IH61</accession>